<evidence type="ECO:0000256" key="1">
    <source>
        <dbReference type="ARBA" id="ARBA00000085"/>
    </source>
</evidence>
<evidence type="ECO:0000256" key="6">
    <source>
        <dbReference type="ARBA" id="ARBA00022840"/>
    </source>
</evidence>
<dbReference type="Pfam" id="PF13589">
    <property type="entry name" value="HATPase_c_3"/>
    <property type="match status" value="1"/>
</dbReference>
<evidence type="ECO:0000256" key="2">
    <source>
        <dbReference type="ARBA" id="ARBA00012438"/>
    </source>
</evidence>
<comment type="catalytic activity">
    <reaction evidence="1">
        <text>ATP + protein L-histidine = ADP + protein N-phospho-L-histidine.</text>
        <dbReference type="EC" id="2.7.13.3"/>
    </reaction>
</comment>
<dbReference type="SMART" id="SM00387">
    <property type="entry name" value="HATPase_c"/>
    <property type="match status" value="1"/>
</dbReference>
<proteinExistence type="predicted"/>
<dbReference type="RefSeq" id="WP_145215977.1">
    <property type="nucleotide sequence ID" value="NZ_CP036269.1"/>
</dbReference>
<evidence type="ECO:0000313" key="9">
    <source>
        <dbReference type="EMBL" id="QDT42549.1"/>
    </source>
</evidence>
<dbReference type="EC" id="2.7.13.3" evidence="2"/>
<keyword evidence="4" id="KW-0547">Nucleotide-binding</keyword>
<dbReference type="GO" id="GO:0030295">
    <property type="term" value="F:protein kinase activator activity"/>
    <property type="evidence" value="ECO:0007669"/>
    <property type="project" value="TreeGrafter"/>
</dbReference>
<sequence length="802" mass="92130">MSLKITARVISQLGTELISSDDVAIFELVKNGFDAGASHVSVHFNYVIDQKIIRELESAIDSKALALKGKRLSKICSIIRDKLISLSDSPTYFCSLNKNEIEEFTSIISTYKHAELIKEKLRSLNYIEVIDFGSGMSKFDIEKYFLTIGTTHRKGQHEDFISKGTLYPNTNEIPVAGEKGIGRLSSMRLGKKLQIETWQANKREQYRLSINWRWFEENPESNPENHIIKTETVSRSESLESHGTRLIISDLNSDWSYDKSRSLSLQRLSKFIDPFTKPQKRRIKIRWNNEHIDLDTITKIFLNAAHNGMKGKVSFTEDSKFKLKINYWFNNFSDSDSQLKFERTYTSADFSGLSDNNLKMVGPFEFELYQYNRRNLSAIPGHADRNEFKKWLDNWSGGLMLYRDGLRVLPYGQHPDDWLELDQRALRAKGFRVNRIQVVGCVKISRPLNPLLQDQTNREGLQSNDAYLVFQELLRRIIDECFVSFYRNFSEKKITDDDFVPRVETIEGELESSIEEIVNAIELNDTKKIKSSVSKLKREIPKIKELVTDFESVAAKERLNQVEVVELAAKGLAAESIAHDVEAVLDNSISEAGIVLKQKSLSDRIRSTLSHLIIVLKSARVQIDSLKPGQSNRRLRRTDVNLNRIIEDLQKIYQPRFDRHGIHFKVKDYPPKGKLMVYAIESHLRQILENILRNSIYWVTDSKENRADSPASEISIFCDSRSKTVSIYDSGVGFAQEETEWVFTRFNSHRKDGHGLGLSIARELGDFNGVQISIDTKKKNYLDRHPGVILDFSNCVKKIGNT</sequence>
<protein>
    <recommendedName>
        <fullName evidence="2">histidine kinase</fullName>
        <ecNumber evidence="2">2.7.13.3</ecNumber>
    </recommendedName>
</protein>
<dbReference type="InterPro" id="IPR050351">
    <property type="entry name" value="BphY/WalK/GraS-like"/>
</dbReference>
<dbReference type="AlphaFoldDB" id="A0A517RF94"/>
<evidence type="ECO:0000256" key="5">
    <source>
        <dbReference type="ARBA" id="ARBA00022777"/>
    </source>
</evidence>
<feature type="domain" description="Histidine kinase" evidence="8">
    <location>
        <begin position="576"/>
        <end position="777"/>
    </location>
</feature>
<evidence type="ECO:0000313" key="10">
    <source>
        <dbReference type="Proteomes" id="UP000317171"/>
    </source>
</evidence>
<dbReference type="PANTHER" id="PTHR42878">
    <property type="entry name" value="TWO-COMPONENT HISTIDINE KINASE"/>
    <property type="match status" value="1"/>
</dbReference>
<dbReference type="PANTHER" id="PTHR42878:SF7">
    <property type="entry name" value="SENSOR HISTIDINE KINASE GLRK"/>
    <property type="match status" value="1"/>
</dbReference>
<dbReference type="Pfam" id="PF02518">
    <property type="entry name" value="HATPase_c"/>
    <property type="match status" value="1"/>
</dbReference>
<evidence type="ECO:0000256" key="3">
    <source>
        <dbReference type="ARBA" id="ARBA00022679"/>
    </source>
</evidence>
<dbReference type="InterPro" id="IPR005467">
    <property type="entry name" value="His_kinase_dom"/>
</dbReference>
<dbReference type="GO" id="GO:0000156">
    <property type="term" value="F:phosphorelay response regulator activity"/>
    <property type="evidence" value="ECO:0007669"/>
    <property type="project" value="TreeGrafter"/>
</dbReference>
<dbReference type="GO" id="GO:0007234">
    <property type="term" value="P:osmosensory signaling via phosphorelay pathway"/>
    <property type="evidence" value="ECO:0007669"/>
    <property type="project" value="TreeGrafter"/>
</dbReference>
<name>A0A517RF94_9PLAN</name>
<dbReference type="OrthoDB" id="263016at2"/>
<gene>
    <name evidence="9" type="primary">dctB</name>
    <name evidence="9" type="ORF">Pan241w_26340</name>
</gene>
<dbReference type="GO" id="GO:0005524">
    <property type="term" value="F:ATP binding"/>
    <property type="evidence" value="ECO:0007669"/>
    <property type="project" value="UniProtKB-KW"/>
</dbReference>
<reference evidence="9 10" key="1">
    <citation type="submission" date="2019-02" db="EMBL/GenBank/DDBJ databases">
        <title>Deep-cultivation of Planctomycetes and their phenomic and genomic characterization uncovers novel biology.</title>
        <authorList>
            <person name="Wiegand S."/>
            <person name="Jogler M."/>
            <person name="Boedeker C."/>
            <person name="Pinto D."/>
            <person name="Vollmers J."/>
            <person name="Rivas-Marin E."/>
            <person name="Kohn T."/>
            <person name="Peeters S.H."/>
            <person name="Heuer A."/>
            <person name="Rast P."/>
            <person name="Oberbeckmann S."/>
            <person name="Bunk B."/>
            <person name="Jeske O."/>
            <person name="Meyerdierks A."/>
            <person name="Storesund J.E."/>
            <person name="Kallscheuer N."/>
            <person name="Luecker S."/>
            <person name="Lage O.M."/>
            <person name="Pohl T."/>
            <person name="Merkel B.J."/>
            <person name="Hornburger P."/>
            <person name="Mueller R.-W."/>
            <person name="Bruemmer F."/>
            <person name="Labrenz M."/>
            <person name="Spormann A.M."/>
            <person name="Op den Camp H."/>
            <person name="Overmann J."/>
            <person name="Amann R."/>
            <person name="Jetten M.S.M."/>
            <person name="Mascher T."/>
            <person name="Medema M.H."/>
            <person name="Devos D.P."/>
            <person name="Kaster A.-K."/>
            <person name="Ovreas L."/>
            <person name="Rohde M."/>
            <person name="Galperin M.Y."/>
            <person name="Jogler C."/>
        </authorList>
    </citation>
    <scope>NUCLEOTIDE SEQUENCE [LARGE SCALE GENOMIC DNA]</scope>
    <source>
        <strain evidence="9 10">Pan241w</strain>
    </source>
</reference>
<dbReference type="Proteomes" id="UP000317171">
    <property type="component" value="Chromosome"/>
</dbReference>
<dbReference type="KEGG" id="gaz:Pan241w_26340"/>
<evidence type="ECO:0000256" key="4">
    <source>
        <dbReference type="ARBA" id="ARBA00022741"/>
    </source>
</evidence>
<organism evidence="9 10">
    <name type="scientific">Gimesia alba</name>
    <dbReference type="NCBI Taxonomy" id="2527973"/>
    <lineage>
        <taxon>Bacteria</taxon>
        <taxon>Pseudomonadati</taxon>
        <taxon>Planctomycetota</taxon>
        <taxon>Planctomycetia</taxon>
        <taxon>Planctomycetales</taxon>
        <taxon>Planctomycetaceae</taxon>
        <taxon>Gimesia</taxon>
    </lineage>
</organism>
<dbReference type="InterPro" id="IPR036890">
    <property type="entry name" value="HATPase_C_sf"/>
</dbReference>
<evidence type="ECO:0000259" key="8">
    <source>
        <dbReference type="PROSITE" id="PS50109"/>
    </source>
</evidence>
<dbReference type="GO" id="GO:0004673">
    <property type="term" value="F:protein histidine kinase activity"/>
    <property type="evidence" value="ECO:0007669"/>
    <property type="project" value="UniProtKB-EC"/>
</dbReference>
<evidence type="ECO:0000256" key="7">
    <source>
        <dbReference type="ARBA" id="ARBA00023012"/>
    </source>
</evidence>
<keyword evidence="10" id="KW-1185">Reference proteome</keyword>
<keyword evidence="6" id="KW-0067">ATP-binding</keyword>
<keyword evidence="5" id="KW-0418">Kinase</keyword>
<dbReference type="EMBL" id="CP036269">
    <property type="protein sequence ID" value="QDT42549.1"/>
    <property type="molecule type" value="Genomic_DNA"/>
</dbReference>
<keyword evidence="3 9" id="KW-0808">Transferase</keyword>
<keyword evidence="7" id="KW-0902">Two-component regulatory system</keyword>
<dbReference type="InterPro" id="IPR003594">
    <property type="entry name" value="HATPase_dom"/>
</dbReference>
<dbReference type="PROSITE" id="PS50109">
    <property type="entry name" value="HIS_KIN"/>
    <property type="match status" value="1"/>
</dbReference>
<dbReference type="Gene3D" id="3.30.565.10">
    <property type="entry name" value="Histidine kinase-like ATPase, C-terminal domain"/>
    <property type="match status" value="2"/>
</dbReference>
<accession>A0A517RF94</accession>
<dbReference type="SUPFAM" id="SSF55874">
    <property type="entry name" value="ATPase domain of HSP90 chaperone/DNA topoisomerase II/histidine kinase"/>
    <property type="match status" value="2"/>
</dbReference>